<dbReference type="AlphaFoldDB" id="A0A2N0NPX9"/>
<keyword evidence="1" id="KW-0812">Transmembrane</keyword>
<evidence type="ECO:0000313" key="3">
    <source>
        <dbReference type="EMBL" id="PKC57419.1"/>
    </source>
</evidence>
<proteinExistence type="predicted"/>
<evidence type="ECO:0000313" key="2">
    <source>
        <dbReference type="EMBL" id="PKB96634.1"/>
    </source>
</evidence>
<reference evidence="3 4" key="4">
    <citation type="submission" date="2017-10" db="EMBL/GenBank/DDBJ databases">
        <title>Genome analyses suggest a sexual origin of heterokaryosis in a supposedly ancient asexual fungus.</title>
        <authorList>
            <person name="Corradi N."/>
            <person name="Sedzielewska K."/>
            <person name="Noel J."/>
            <person name="Charron P."/>
            <person name="Farinelli L."/>
            <person name="Marton T."/>
            <person name="Kruger M."/>
            <person name="Pelin A."/>
            <person name="Brachmann A."/>
            <person name="Corradi N."/>
        </authorList>
    </citation>
    <scope>NUCLEOTIDE SEQUENCE [LARGE SCALE GENOMIC DNA]</scope>
    <source>
        <strain evidence="3 4">A1</strain>
    </source>
</reference>
<accession>A0A2N0NPX9</accession>
<dbReference type="VEuPathDB" id="FungiDB:RhiirFUN_019806"/>
<dbReference type="VEuPathDB" id="FungiDB:FUN_013048"/>
<sequence>MERKRNKKPHYYFTFIPISFPLGALPLGYHFPVSPNMKKFCDKNFCRNSTNKERLHLEETQIESDSINEEMNEDSCELEVINQKKLRPILKKESWIMFKNIKIEILLASEC</sequence>
<evidence type="ECO:0000313" key="5">
    <source>
        <dbReference type="Proteomes" id="UP000232722"/>
    </source>
</evidence>
<feature type="transmembrane region" description="Helical" evidence="1">
    <location>
        <begin position="12"/>
        <end position="31"/>
    </location>
</feature>
<keyword evidence="1" id="KW-1133">Transmembrane helix</keyword>
<dbReference type="Proteomes" id="UP000232722">
    <property type="component" value="Unassembled WGS sequence"/>
</dbReference>
<name>A0A2N0NPX9_9GLOM</name>
<reference evidence="2 5" key="1">
    <citation type="submission" date="2016-04" db="EMBL/GenBank/DDBJ databases">
        <title>Genome analyses suggest a sexual origin of heterokaryosis in a supposedly ancient asexual fungus.</title>
        <authorList>
            <person name="Ropars J."/>
            <person name="Sedzielewska K."/>
            <person name="Noel J."/>
            <person name="Charron P."/>
            <person name="Farinelli L."/>
            <person name="Marton T."/>
            <person name="Kruger M."/>
            <person name="Pelin A."/>
            <person name="Brachmann A."/>
            <person name="Corradi N."/>
        </authorList>
    </citation>
    <scope>NUCLEOTIDE SEQUENCE [LARGE SCALE GENOMIC DNA]</scope>
    <source>
        <strain evidence="2 5">A5</strain>
    </source>
</reference>
<dbReference type="VEuPathDB" id="FungiDB:RhiirA1_541612"/>
<organism evidence="2 5">
    <name type="scientific">Rhizophagus irregularis</name>
    <dbReference type="NCBI Taxonomy" id="588596"/>
    <lineage>
        <taxon>Eukaryota</taxon>
        <taxon>Fungi</taxon>
        <taxon>Fungi incertae sedis</taxon>
        <taxon>Mucoromycota</taxon>
        <taxon>Glomeromycotina</taxon>
        <taxon>Glomeromycetes</taxon>
        <taxon>Glomerales</taxon>
        <taxon>Glomeraceae</taxon>
        <taxon>Rhizophagus</taxon>
    </lineage>
</organism>
<evidence type="ECO:0000256" key="1">
    <source>
        <dbReference type="SAM" id="Phobius"/>
    </source>
</evidence>
<protein>
    <submittedName>
        <fullName evidence="2">Uncharacterized protein</fullName>
    </submittedName>
</protein>
<reference evidence="3 4" key="3">
    <citation type="submission" date="2017-10" db="EMBL/GenBank/DDBJ databases">
        <title>Extensive intraspecific genome diversity in a model arbuscular mycorrhizal fungus.</title>
        <authorList>
            <person name="Chen E.C.H."/>
            <person name="Morin E."/>
            <person name="Baudet D."/>
            <person name="Noel J."/>
            <person name="Ndikumana S."/>
            <person name="Charron P."/>
            <person name="St-Onge C."/>
            <person name="Giorgi J."/>
            <person name="Grigoriev I.V."/>
            <person name="Roux C."/>
            <person name="Martin F.M."/>
            <person name="Corradi N."/>
        </authorList>
    </citation>
    <scope>NUCLEOTIDE SEQUENCE [LARGE SCALE GENOMIC DNA]</scope>
    <source>
        <strain evidence="3 4">A1</strain>
    </source>
</reference>
<evidence type="ECO:0000313" key="4">
    <source>
        <dbReference type="Proteomes" id="UP000232688"/>
    </source>
</evidence>
<dbReference type="EMBL" id="LLXH01001831">
    <property type="protein sequence ID" value="PKC57419.1"/>
    <property type="molecule type" value="Genomic_DNA"/>
</dbReference>
<dbReference type="Proteomes" id="UP000232688">
    <property type="component" value="Unassembled WGS sequence"/>
</dbReference>
<gene>
    <name evidence="3" type="ORF">RhiirA1_541612</name>
    <name evidence="2" type="ORF">RhiirA5_506893</name>
</gene>
<comment type="caution">
    <text evidence="2">The sequence shown here is derived from an EMBL/GenBank/DDBJ whole genome shotgun (WGS) entry which is preliminary data.</text>
</comment>
<reference evidence="2 5" key="2">
    <citation type="submission" date="2017-09" db="EMBL/GenBank/DDBJ databases">
        <title>Extensive intraspecific genome diversity in a model arbuscular mycorrhizal fungus.</title>
        <authorList>
            <person name="Chen E.C."/>
            <person name="Morin E."/>
            <person name="Beaudet D."/>
            <person name="Noel J."/>
            <person name="Ndikumana S."/>
            <person name="Charron P."/>
            <person name="St-Onge C."/>
            <person name="Giorgi J."/>
            <person name="Grigoriev I.V."/>
            <person name="Roux C."/>
            <person name="Martin F.M."/>
            <person name="Corradi N."/>
        </authorList>
    </citation>
    <scope>NUCLEOTIDE SEQUENCE [LARGE SCALE GENOMIC DNA]</scope>
    <source>
        <strain evidence="2 5">A5</strain>
    </source>
</reference>
<keyword evidence="1" id="KW-0472">Membrane</keyword>
<dbReference type="EMBL" id="LLXJ01003756">
    <property type="protein sequence ID" value="PKB96634.1"/>
    <property type="molecule type" value="Genomic_DNA"/>
</dbReference>